<dbReference type="SUPFAM" id="SSF51101">
    <property type="entry name" value="Mannose-binding lectins"/>
    <property type="match status" value="1"/>
</dbReference>
<dbReference type="GO" id="GO:0003729">
    <property type="term" value="F:mRNA binding"/>
    <property type="evidence" value="ECO:0007669"/>
    <property type="project" value="TreeGrafter"/>
</dbReference>
<evidence type="ECO:0000256" key="2">
    <source>
        <dbReference type="ARBA" id="ARBA00022729"/>
    </source>
</evidence>
<dbReference type="Proteomes" id="UP000028990">
    <property type="component" value="Unassembled WGS sequence"/>
</dbReference>
<dbReference type="CDD" id="cd21375">
    <property type="entry name" value="cwf21_SRRM2"/>
    <property type="match status" value="1"/>
</dbReference>
<feature type="region of interest" description="Disordered" evidence="5">
    <location>
        <begin position="141"/>
        <end position="260"/>
    </location>
</feature>
<dbReference type="Pfam" id="PF08312">
    <property type="entry name" value="cwf21"/>
    <property type="match status" value="1"/>
</dbReference>
<dbReference type="STRING" id="885580.ENSFDAP00000004211"/>
<dbReference type="EMBL" id="KN123713">
    <property type="protein sequence ID" value="KFO23868.1"/>
    <property type="molecule type" value="Genomic_DNA"/>
</dbReference>
<feature type="domain" description="Peptidase S1" evidence="6">
    <location>
        <begin position="242"/>
        <end position="453"/>
    </location>
</feature>
<dbReference type="InterPro" id="IPR052109">
    <property type="entry name" value="SRRM_Domain-Containing"/>
</dbReference>
<gene>
    <name evidence="8" type="ORF">H920_14744</name>
</gene>
<evidence type="ECO:0000259" key="7">
    <source>
        <dbReference type="PROSITE" id="PS51752"/>
    </source>
</evidence>
<keyword evidence="4" id="KW-1015">Disulfide bond</keyword>
<evidence type="ECO:0000256" key="3">
    <source>
        <dbReference type="ARBA" id="ARBA00022801"/>
    </source>
</evidence>
<feature type="compositionally biased region" description="Basic residues" evidence="5">
    <location>
        <begin position="203"/>
        <end position="227"/>
    </location>
</feature>
<evidence type="ECO:0000256" key="4">
    <source>
        <dbReference type="ARBA" id="ARBA00023157"/>
    </source>
</evidence>
<dbReference type="GO" id="GO:0005634">
    <property type="term" value="C:nucleus"/>
    <property type="evidence" value="ECO:0007669"/>
    <property type="project" value="UniProtKB-ARBA"/>
</dbReference>
<evidence type="ECO:0000256" key="5">
    <source>
        <dbReference type="SAM" id="MobiDB-lite"/>
    </source>
</evidence>
<dbReference type="FunFam" id="2.40.10.10:FF:000024">
    <property type="entry name" value="Serine protease 53"/>
    <property type="match status" value="1"/>
</dbReference>
<evidence type="ECO:0000259" key="6">
    <source>
        <dbReference type="PROSITE" id="PS50240"/>
    </source>
</evidence>
<dbReference type="CDD" id="cd00190">
    <property type="entry name" value="Tryp_SPc"/>
    <property type="match status" value="1"/>
</dbReference>
<feature type="compositionally biased region" description="Basic residues" evidence="5">
    <location>
        <begin position="185"/>
        <end position="195"/>
    </location>
</feature>
<evidence type="ECO:0000313" key="9">
    <source>
        <dbReference type="Proteomes" id="UP000028990"/>
    </source>
</evidence>
<dbReference type="eggNOG" id="KOG1869">
    <property type="taxonomic scope" value="Eukaryota"/>
</dbReference>
<sequence length="678" mass="75925">MYNGIGLPTPRGSGTNGYVQRNLSLVRGRRGERPDYKGEEELRRLEAALVKRPNPDILDHERKRRVELRCLELEEMMEEQGYEEQQIQEKVATFRLMLLEKDVNPGGKEETPGQRPAVTETHQLAELNEKKNERLRAAFGISDSYVDGSSFDPQRRARESKPAPEPPKPYSLVRESSSSRSPTPKQKKKKKKKDRGRSESESKKRKHRSPTPKSKRKSKDKKRKRSRSTTPAPKSRRAHRSTSADSASSSDTSRSRDRNPKEWTIQFGELTSVPSLWNLEAYLNRYQVDRIILSPSFAGVPPYDIALLRLASPVTYNKNIQPVCISASMSKLEKLTDCWVTGWGDVEEEKNLPAPYTLQEVQVSIISKAMCNHLYQRSDFGVAIWGDMICAGDPAGGKDACNGDSGGPLVCDLDGLWYQIGIVSWGVGCGHPNRPGVYTNVSQHAHWIQKTMAHDGSPRLELSLLLLLLTLPWTPRDRSLSWTPLQPGCGPMQDLLLCCPPPCPQPDQSLIHQPEAMLLLLTLTLLVSPTCWGRIDNSFSTAMCSEAAIKAIRVAVSYVGNIISVQVKLGKYWDVVHGHQGGTVMEFNLDDDEYFTEVHGSKKINIRYLLLCTNKNRCASFGKNDGQQFFSFPPEADQVLKAIAGVVGPIGLQKLEWRWGNLQTEPTTTPPATSQTKK</sequence>
<name>A0A091D042_FUKDA</name>
<dbReference type="Pfam" id="PF00089">
    <property type="entry name" value="Trypsin"/>
    <property type="match status" value="1"/>
</dbReference>
<dbReference type="InterPro" id="IPR001254">
    <property type="entry name" value="Trypsin_dom"/>
</dbReference>
<feature type="compositionally biased region" description="Basic and acidic residues" evidence="5">
    <location>
        <begin position="153"/>
        <end position="162"/>
    </location>
</feature>
<dbReference type="AlphaFoldDB" id="A0A091D042"/>
<dbReference type="SMART" id="SM01115">
    <property type="entry name" value="cwf21"/>
    <property type="match status" value="1"/>
</dbReference>
<dbReference type="PANTHER" id="PTHR34755">
    <property type="entry name" value="SERINE/ARGININE REPETITIVE MATRIX PROTEIN 3-RELATED"/>
    <property type="match status" value="1"/>
</dbReference>
<dbReference type="SMART" id="SM00020">
    <property type="entry name" value="Tryp_SPc"/>
    <property type="match status" value="1"/>
</dbReference>
<dbReference type="Gene3D" id="2.100.10.30">
    <property type="entry name" value="Jacalin-like lectin domain"/>
    <property type="match status" value="1"/>
</dbReference>
<keyword evidence="9" id="KW-1185">Reference proteome</keyword>
<dbReference type="InterPro" id="IPR001229">
    <property type="entry name" value="Jacalin-like_lectin_dom"/>
</dbReference>
<dbReference type="PRINTS" id="PR00722">
    <property type="entry name" value="CHYMOTRYPSIN"/>
</dbReference>
<dbReference type="InterPro" id="IPR013170">
    <property type="entry name" value="mRNA_splic_Cwf21_dom"/>
</dbReference>
<dbReference type="InterPro" id="IPR009003">
    <property type="entry name" value="Peptidase_S1_PA"/>
</dbReference>
<dbReference type="GO" id="GO:0006508">
    <property type="term" value="P:proteolysis"/>
    <property type="evidence" value="ECO:0007669"/>
    <property type="project" value="UniProtKB-KW"/>
</dbReference>
<dbReference type="Pfam" id="PF01419">
    <property type="entry name" value="Jacalin"/>
    <property type="match status" value="1"/>
</dbReference>
<dbReference type="InterPro" id="IPR033116">
    <property type="entry name" value="TRYPSIN_SER"/>
</dbReference>
<feature type="domain" description="Jacalin-type lectin" evidence="7">
    <location>
        <begin position="524"/>
        <end position="661"/>
    </location>
</feature>
<keyword evidence="1" id="KW-0645">Protease</keyword>
<feature type="compositionally biased region" description="Low complexity" evidence="5">
    <location>
        <begin position="241"/>
        <end position="252"/>
    </location>
</feature>
<dbReference type="InterPro" id="IPR043504">
    <property type="entry name" value="Peptidase_S1_PA_chymotrypsin"/>
</dbReference>
<reference evidence="8 9" key="1">
    <citation type="submission" date="2013-11" db="EMBL/GenBank/DDBJ databases">
        <title>The Damaraland mole rat (Fukomys damarensis) genome and evolution of African mole rats.</title>
        <authorList>
            <person name="Gladyshev V.N."/>
            <person name="Fang X."/>
        </authorList>
    </citation>
    <scope>NUCLEOTIDE SEQUENCE [LARGE SCALE GENOMIC DNA]</scope>
    <source>
        <tissue evidence="8">Liver</tissue>
    </source>
</reference>
<dbReference type="InterPro" id="IPR036404">
    <property type="entry name" value="Jacalin-like_lectin_dom_sf"/>
</dbReference>
<dbReference type="SUPFAM" id="SSF50494">
    <property type="entry name" value="Trypsin-like serine proteases"/>
    <property type="match status" value="1"/>
</dbReference>
<dbReference type="PANTHER" id="PTHR34755:SF3">
    <property type="entry name" value="SERINE_ARGININE REPETITIVE MATRIX PROTEIN 2"/>
    <property type="match status" value="1"/>
</dbReference>
<dbReference type="PROSITE" id="PS00135">
    <property type="entry name" value="TRYPSIN_SER"/>
    <property type="match status" value="1"/>
</dbReference>
<organism evidence="8 9">
    <name type="scientific">Fukomys damarensis</name>
    <name type="common">Damaraland mole rat</name>
    <name type="synonym">Cryptomys damarensis</name>
    <dbReference type="NCBI Taxonomy" id="885580"/>
    <lineage>
        <taxon>Eukaryota</taxon>
        <taxon>Metazoa</taxon>
        <taxon>Chordata</taxon>
        <taxon>Craniata</taxon>
        <taxon>Vertebrata</taxon>
        <taxon>Euteleostomi</taxon>
        <taxon>Mammalia</taxon>
        <taxon>Eutheria</taxon>
        <taxon>Euarchontoglires</taxon>
        <taxon>Glires</taxon>
        <taxon>Rodentia</taxon>
        <taxon>Hystricomorpha</taxon>
        <taxon>Bathyergidae</taxon>
        <taxon>Fukomys</taxon>
    </lineage>
</organism>
<dbReference type="PROSITE" id="PS50240">
    <property type="entry name" value="TRYPSIN_DOM"/>
    <property type="match status" value="1"/>
</dbReference>
<evidence type="ECO:0000313" key="8">
    <source>
        <dbReference type="EMBL" id="KFO23868.1"/>
    </source>
</evidence>
<keyword evidence="2" id="KW-0732">Signal</keyword>
<dbReference type="Gene3D" id="2.40.10.10">
    <property type="entry name" value="Trypsin-like serine proteases"/>
    <property type="match status" value="2"/>
</dbReference>
<protein>
    <submittedName>
        <fullName evidence="8">Serine/arginine repetitive matrix protein 2</fullName>
    </submittedName>
</protein>
<dbReference type="InterPro" id="IPR001314">
    <property type="entry name" value="Peptidase_S1A"/>
</dbReference>
<dbReference type="PROSITE" id="PS51752">
    <property type="entry name" value="JACALIN_LECTIN"/>
    <property type="match status" value="1"/>
</dbReference>
<keyword evidence="3" id="KW-0378">Hydrolase</keyword>
<proteinExistence type="predicted"/>
<accession>A0A091D042</accession>
<evidence type="ECO:0000256" key="1">
    <source>
        <dbReference type="ARBA" id="ARBA00022670"/>
    </source>
</evidence>
<dbReference type="InterPro" id="IPR047490">
    <property type="entry name" value="SRRM2_cwf21"/>
</dbReference>
<dbReference type="SMART" id="SM00915">
    <property type="entry name" value="Jacalin"/>
    <property type="match status" value="1"/>
</dbReference>
<feature type="compositionally biased region" description="Low complexity" evidence="5">
    <location>
        <begin position="174"/>
        <end position="184"/>
    </location>
</feature>
<dbReference type="GO" id="GO:0004252">
    <property type="term" value="F:serine-type endopeptidase activity"/>
    <property type="evidence" value="ECO:0007669"/>
    <property type="project" value="InterPro"/>
</dbReference>